<sequence>MATTRSPNRSSEDAADPTPLIASSSDDSNSGRRILHRPSLRQAAQFLRQASGRRLMREPSMVVREAAAEQLEERQSDWAYSRPVVVLDILWNFAFVVAAVTVLVLGRSENPNVPLRLWIVGYALQCVLHVVCVCVEYRRRIRRRELSDANAAVAVGGSADLSVDGSGQYVSLAQLDDDGMSTAKHLESANTMFSFIWWVVGFYWVSADSQALVQDSPQLYWLCIVFLGFDVFFVVFCIALACIIGIAVCCCLPCIIALLYAVADQEGASKEDIEKLSKFKFQRTETNEKLTQGPVGGIMTECNSDSPIEHVLSDEDAECCICLSAYDDGVDLRQLPCGHHFHCACVDKWLYINATCPLCKYNILKSSSHGQDEV</sequence>
<dbReference type="PANTHER" id="PTHR45977">
    <property type="entry name" value="TARGET OF ERK KINASE MPK-1"/>
    <property type="match status" value="1"/>
</dbReference>
<evidence type="ECO:0000256" key="7">
    <source>
        <dbReference type="ARBA" id="ARBA00022723"/>
    </source>
</evidence>
<keyword evidence="5" id="KW-0808">Transferase</keyword>
<dbReference type="GeneID" id="113849560"/>
<name>A0A8B8JVJ7_ABRPR</name>
<dbReference type="SMART" id="SM00184">
    <property type="entry name" value="RING"/>
    <property type="match status" value="1"/>
</dbReference>
<dbReference type="GO" id="GO:0016567">
    <property type="term" value="P:protein ubiquitination"/>
    <property type="evidence" value="ECO:0007669"/>
    <property type="project" value="TreeGrafter"/>
</dbReference>
<evidence type="ECO:0000256" key="4">
    <source>
        <dbReference type="ARBA" id="ARBA00012483"/>
    </source>
</evidence>
<keyword evidence="9" id="KW-0833">Ubl conjugation pathway</keyword>
<feature type="transmembrane region" description="Helical" evidence="15">
    <location>
        <begin position="219"/>
        <end position="238"/>
    </location>
</feature>
<dbReference type="PROSITE" id="PS50089">
    <property type="entry name" value="ZF_RING_2"/>
    <property type="match status" value="1"/>
</dbReference>
<keyword evidence="10" id="KW-0862">Zinc</keyword>
<keyword evidence="12 15" id="KW-0472">Membrane</keyword>
<organism evidence="17 18">
    <name type="scientific">Abrus precatorius</name>
    <name type="common">Indian licorice</name>
    <name type="synonym">Glycine abrus</name>
    <dbReference type="NCBI Taxonomy" id="3816"/>
    <lineage>
        <taxon>Eukaryota</taxon>
        <taxon>Viridiplantae</taxon>
        <taxon>Streptophyta</taxon>
        <taxon>Embryophyta</taxon>
        <taxon>Tracheophyta</taxon>
        <taxon>Spermatophyta</taxon>
        <taxon>Magnoliopsida</taxon>
        <taxon>eudicotyledons</taxon>
        <taxon>Gunneridae</taxon>
        <taxon>Pentapetalae</taxon>
        <taxon>rosids</taxon>
        <taxon>fabids</taxon>
        <taxon>Fabales</taxon>
        <taxon>Fabaceae</taxon>
        <taxon>Papilionoideae</taxon>
        <taxon>50 kb inversion clade</taxon>
        <taxon>NPAAA clade</taxon>
        <taxon>indigoferoid/millettioid clade</taxon>
        <taxon>Abreae</taxon>
        <taxon>Abrus</taxon>
    </lineage>
</organism>
<evidence type="ECO:0000256" key="10">
    <source>
        <dbReference type="ARBA" id="ARBA00022833"/>
    </source>
</evidence>
<dbReference type="SUPFAM" id="SSF57850">
    <property type="entry name" value="RING/U-box"/>
    <property type="match status" value="1"/>
</dbReference>
<feature type="domain" description="RING-type" evidence="16">
    <location>
        <begin position="319"/>
        <end position="360"/>
    </location>
</feature>
<dbReference type="InterPro" id="IPR001841">
    <property type="entry name" value="Znf_RING"/>
</dbReference>
<dbReference type="Proteomes" id="UP000694853">
    <property type="component" value="Unplaced"/>
</dbReference>
<proteinExistence type="predicted"/>
<dbReference type="PANTHER" id="PTHR45977:SF12">
    <property type="entry name" value="TRANSCRIPTION FACTOR C2H2 FAMILY-RELATED"/>
    <property type="match status" value="1"/>
</dbReference>
<keyword evidence="11 15" id="KW-1133">Transmembrane helix</keyword>
<comment type="catalytic activity">
    <reaction evidence="1">
        <text>S-ubiquitinyl-[E2 ubiquitin-conjugating enzyme]-L-cysteine + [acceptor protein]-L-lysine = [E2 ubiquitin-conjugating enzyme]-L-cysteine + N(6)-ubiquitinyl-[acceptor protein]-L-lysine.</text>
        <dbReference type="EC" id="2.3.2.27"/>
    </reaction>
</comment>
<dbReference type="GO" id="GO:0008270">
    <property type="term" value="F:zinc ion binding"/>
    <property type="evidence" value="ECO:0007669"/>
    <property type="project" value="UniProtKB-KW"/>
</dbReference>
<dbReference type="FunFam" id="3.30.40.10:FF:000217">
    <property type="entry name" value="E3 ubiquitin-protein ligase At1g12760"/>
    <property type="match status" value="1"/>
</dbReference>
<dbReference type="Gene3D" id="3.30.40.10">
    <property type="entry name" value="Zinc/RING finger domain, C3HC4 (zinc finger)"/>
    <property type="match status" value="1"/>
</dbReference>
<evidence type="ECO:0000256" key="9">
    <source>
        <dbReference type="ARBA" id="ARBA00022786"/>
    </source>
</evidence>
<feature type="region of interest" description="Disordered" evidence="14">
    <location>
        <begin position="1"/>
        <end position="35"/>
    </location>
</feature>
<evidence type="ECO:0000313" key="18">
    <source>
        <dbReference type="RefSeq" id="XP_027335354.1"/>
    </source>
</evidence>
<dbReference type="AlphaFoldDB" id="A0A8B8JVJ7"/>
<evidence type="ECO:0000256" key="13">
    <source>
        <dbReference type="PROSITE-ProRule" id="PRU00175"/>
    </source>
</evidence>
<dbReference type="RefSeq" id="XP_027335354.1">
    <property type="nucleotide sequence ID" value="XM_027479553.1"/>
</dbReference>
<dbReference type="GO" id="GO:0016020">
    <property type="term" value="C:membrane"/>
    <property type="evidence" value="ECO:0007669"/>
    <property type="project" value="UniProtKB-SubCell"/>
</dbReference>
<dbReference type="Pfam" id="PF13639">
    <property type="entry name" value="zf-RING_2"/>
    <property type="match status" value="1"/>
</dbReference>
<protein>
    <recommendedName>
        <fullName evidence="4">RING-type E3 ubiquitin transferase</fullName>
        <ecNumber evidence="4">2.3.2.27</ecNumber>
    </recommendedName>
</protein>
<evidence type="ECO:0000256" key="8">
    <source>
        <dbReference type="ARBA" id="ARBA00022771"/>
    </source>
</evidence>
<evidence type="ECO:0000256" key="3">
    <source>
        <dbReference type="ARBA" id="ARBA00004906"/>
    </source>
</evidence>
<feature type="transmembrane region" description="Helical" evidence="15">
    <location>
        <begin position="189"/>
        <end position="207"/>
    </location>
</feature>
<evidence type="ECO:0000313" key="17">
    <source>
        <dbReference type="Proteomes" id="UP000694853"/>
    </source>
</evidence>
<dbReference type="GO" id="GO:0061630">
    <property type="term" value="F:ubiquitin protein ligase activity"/>
    <property type="evidence" value="ECO:0007669"/>
    <property type="project" value="UniProtKB-EC"/>
</dbReference>
<evidence type="ECO:0000259" key="16">
    <source>
        <dbReference type="PROSITE" id="PS50089"/>
    </source>
</evidence>
<evidence type="ECO:0000256" key="15">
    <source>
        <dbReference type="SAM" id="Phobius"/>
    </source>
</evidence>
<dbReference type="GO" id="GO:0000325">
    <property type="term" value="C:plant-type vacuole"/>
    <property type="evidence" value="ECO:0007669"/>
    <property type="project" value="TreeGrafter"/>
</dbReference>
<dbReference type="InterPro" id="IPR013083">
    <property type="entry name" value="Znf_RING/FYVE/PHD"/>
</dbReference>
<evidence type="ECO:0000256" key="6">
    <source>
        <dbReference type="ARBA" id="ARBA00022692"/>
    </source>
</evidence>
<keyword evidence="6 15" id="KW-0812">Transmembrane</keyword>
<reference evidence="18" key="2">
    <citation type="submission" date="2025-08" db="UniProtKB">
        <authorList>
            <consortium name="RefSeq"/>
        </authorList>
    </citation>
    <scope>IDENTIFICATION</scope>
    <source>
        <tissue evidence="18">Young leaves</tissue>
    </source>
</reference>
<dbReference type="CDD" id="cd16467">
    <property type="entry name" value="RING-H2_RNF6-like"/>
    <property type="match status" value="1"/>
</dbReference>
<evidence type="ECO:0000256" key="11">
    <source>
        <dbReference type="ARBA" id="ARBA00022989"/>
    </source>
</evidence>
<evidence type="ECO:0000256" key="2">
    <source>
        <dbReference type="ARBA" id="ARBA00004141"/>
    </source>
</evidence>
<dbReference type="KEGG" id="aprc:113849560"/>
<dbReference type="EC" id="2.3.2.27" evidence="4"/>
<keyword evidence="17" id="KW-1185">Reference proteome</keyword>
<feature type="transmembrane region" description="Helical" evidence="15">
    <location>
        <begin position="243"/>
        <end position="263"/>
    </location>
</feature>
<dbReference type="GO" id="GO:0006511">
    <property type="term" value="P:ubiquitin-dependent protein catabolic process"/>
    <property type="evidence" value="ECO:0007669"/>
    <property type="project" value="TreeGrafter"/>
</dbReference>
<evidence type="ECO:0000256" key="1">
    <source>
        <dbReference type="ARBA" id="ARBA00000900"/>
    </source>
</evidence>
<comment type="subcellular location">
    <subcellularLocation>
        <location evidence="2">Membrane</location>
        <topology evidence="2">Multi-pass membrane protein</topology>
    </subcellularLocation>
</comment>
<feature type="transmembrane region" description="Helical" evidence="15">
    <location>
        <begin position="84"/>
        <end position="105"/>
    </location>
</feature>
<comment type="pathway">
    <text evidence="3">Protein modification; protein ubiquitination.</text>
</comment>
<reference evidence="17" key="1">
    <citation type="journal article" date="2019" name="Toxins">
        <title>Detection of Abrin-Like and Prepropulchellin-Like Toxin Genes and Transcripts Using Whole Genome Sequencing and Full-Length Transcript Sequencing of Abrus precatorius.</title>
        <authorList>
            <person name="Hovde B.T."/>
            <person name="Daligault H.E."/>
            <person name="Hanschen E.R."/>
            <person name="Kunde Y.A."/>
            <person name="Johnson M.B."/>
            <person name="Starkenburg S.R."/>
            <person name="Johnson S.L."/>
        </authorList>
    </citation>
    <scope>NUCLEOTIDE SEQUENCE [LARGE SCALE GENOMIC DNA]</scope>
</reference>
<evidence type="ECO:0000256" key="12">
    <source>
        <dbReference type="ARBA" id="ARBA00023136"/>
    </source>
</evidence>
<keyword evidence="8 13" id="KW-0863">Zinc-finger</keyword>
<accession>A0A8B8JVJ7</accession>
<gene>
    <name evidence="18" type="primary">LOC113849560</name>
</gene>
<feature type="transmembrane region" description="Helical" evidence="15">
    <location>
        <begin position="117"/>
        <end position="137"/>
    </location>
</feature>
<keyword evidence="7" id="KW-0479">Metal-binding</keyword>
<evidence type="ECO:0000256" key="14">
    <source>
        <dbReference type="SAM" id="MobiDB-lite"/>
    </source>
</evidence>
<evidence type="ECO:0000256" key="5">
    <source>
        <dbReference type="ARBA" id="ARBA00022679"/>
    </source>
</evidence>